<evidence type="ECO:0000256" key="5">
    <source>
        <dbReference type="SAM" id="Phobius"/>
    </source>
</evidence>
<dbReference type="GO" id="GO:0008528">
    <property type="term" value="F:G protein-coupled peptide receptor activity"/>
    <property type="evidence" value="ECO:0007669"/>
    <property type="project" value="TreeGrafter"/>
</dbReference>
<dbReference type="Proteomes" id="UP000791440">
    <property type="component" value="Unassembled WGS sequence"/>
</dbReference>
<feature type="transmembrane region" description="Helical" evidence="5">
    <location>
        <begin position="283"/>
        <end position="304"/>
    </location>
</feature>
<feature type="transmembrane region" description="Helical" evidence="5">
    <location>
        <begin position="176"/>
        <end position="198"/>
    </location>
</feature>
<name>A0A921YSV7_MANSE</name>
<feature type="domain" description="G-protein coupled receptors family 2 profile 2" evidence="7">
    <location>
        <begin position="173"/>
        <end position="437"/>
    </location>
</feature>
<feature type="transmembrane region" description="Helical" evidence="5">
    <location>
        <begin position="243"/>
        <end position="262"/>
    </location>
</feature>
<evidence type="ECO:0000313" key="8">
    <source>
        <dbReference type="EMBL" id="KAG6444565.1"/>
    </source>
</evidence>
<feature type="transmembrane region" description="Helical" evidence="5">
    <location>
        <begin position="773"/>
        <end position="794"/>
    </location>
</feature>
<feature type="transmembrane region" description="Helical" evidence="5">
    <location>
        <begin position="414"/>
        <end position="435"/>
    </location>
</feature>
<keyword evidence="4 5" id="KW-0472">Membrane</keyword>
<dbReference type="GO" id="GO:0005886">
    <property type="term" value="C:plasma membrane"/>
    <property type="evidence" value="ECO:0007669"/>
    <property type="project" value="TreeGrafter"/>
</dbReference>
<protein>
    <recommendedName>
        <fullName evidence="7">G-protein coupled receptors family 2 profile 2 domain-containing protein</fullName>
    </recommendedName>
</protein>
<accession>A0A921YSV7</accession>
<evidence type="ECO:0000256" key="4">
    <source>
        <dbReference type="ARBA" id="ARBA00023136"/>
    </source>
</evidence>
<feature type="chain" id="PRO_5037340952" description="G-protein coupled receptors family 2 profile 2 domain-containing protein" evidence="6">
    <location>
        <begin position="23"/>
        <end position="976"/>
    </location>
</feature>
<dbReference type="Pfam" id="PF00002">
    <property type="entry name" value="7tm_2"/>
    <property type="match status" value="2"/>
</dbReference>
<dbReference type="InterPro" id="IPR000832">
    <property type="entry name" value="GPCR_2_secretin-like"/>
</dbReference>
<dbReference type="EMBL" id="JH668311">
    <property type="protein sequence ID" value="KAG6444565.1"/>
    <property type="molecule type" value="Genomic_DNA"/>
</dbReference>
<evidence type="ECO:0000256" key="3">
    <source>
        <dbReference type="ARBA" id="ARBA00022989"/>
    </source>
</evidence>
<reference evidence="8" key="1">
    <citation type="journal article" date="2016" name="Insect Biochem. Mol. Biol.">
        <title>Multifaceted biological insights from a draft genome sequence of the tobacco hornworm moth, Manduca sexta.</title>
        <authorList>
            <person name="Kanost M.R."/>
            <person name="Arrese E.L."/>
            <person name="Cao X."/>
            <person name="Chen Y.R."/>
            <person name="Chellapilla S."/>
            <person name="Goldsmith M.R."/>
            <person name="Grosse-Wilde E."/>
            <person name="Heckel D.G."/>
            <person name="Herndon N."/>
            <person name="Jiang H."/>
            <person name="Papanicolaou A."/>
            <person name="Qu J."/>
            <person name="Soulages J.L."/>
            <person name="Vogel H."/>
            <person name="Walters J."/>
            <person name="Waterhouse R.M."/>
            <person name="Ahn S.J."/>
            <person name="Almeida F.C."/>
            <person name="An C."/>
            <person name="Aqrawi P."/>
            <person name="Bretschneider A."/>
            <person name="Bryant W.B."/>
            <person name="Bucks S."/>
            <person name="Chao H."/>
            <person name="Chevignon G."/>
            <person name="Christen J.M."/>
            <person name="Clarke D.F."/>
            <person name="Dittmer N.T."/>
            <person name="Ferguson L.C.F."/>
            <person name="Garavelou S."/>
            <person name="Gordon K.H.J."/>
            <person name="Gunaratna R.T."/>
            <person name="Han Y."/>
            <person name="Hauser F."/>
            <person name="He Y."/>
            <person name="Heidel-Fischer H."/>
            <person name="Hirsh A."/>
            <person name="Hu Y."/>
            <person name="Jiang H."/>
            <person name="Kalra D."/>
            <person name="Klinner C."/>
            <person name="Konig C."/>
            <person name="Kovar C."/>
            <person name="Kroll A.R."/>
            <person name="Kuwar S.S."/>
            <person name="Lee S.L."/>
            <person name="Lehman R."/>
            <person name="Li K."/>
            <person name="Li Z."/>
            <person name="Liang H."/>
            <person name="Lovelace S."/>
            <person name="Lu Z."/>
            <person name="Mansfield J.H."/>
            <person name="McCulloch K.J."/>
            <person name="Mathew T."/>
            <person name="Morton B."/>
            <person name="Muzny D.M."/>
            <person name="Neunemann D."/>
            <person name="Ongeri F."/>
            <person name="Pauchet Y."/>
            <person name="Pu L.L."/>
            <person name="Pyrousis I."/>
            <person name="Rao X.J."/>
            <person name="Redding A."/>
            <person name="Roesel C."/>
            <person name="Sanchez-Gracia A."/>
            <person name="Schaack S."/>
            <person name="Shukla A."/>
            <person name="Tetreau G."/>
            <person name="Wang Y."/>
            <person name="Xiong G.H."/>
            <person name="Traut W."/>
            <person name="Walsh T.K."/>
            <person name="Worley K.C."/>
            <person name="Wu D."/>
            <person name="Wu W."/>
            <person name="Wu Y.Q."/>
            <person name="Zhang X."/>
            <person name="Zou Z."/>
            <person name="Zucker H."/>
            <person name="Briscoe A.D."/>
            <person name="Burmester T."/>
            <person name="Clem R.J."/>
            <person name="Feyereisen R."/>
            <person name="Grimmelikhuijzen C.J.P."/>
            <person name="Hamodrakas S.J."/>
            <person name="Hansson B.S."/>
            <person name="Huguet E."/>
            <person name="Jermiin L.S."/>
            <person name="Lan Q."/>
            <person name="Lehman H.K."/>
            <person name="Lorenzen M."/>
            <person name="Merzendorfer H."/>
            <person name="Michalopoulos I."/>
            <person name="Morton D.B."/>
            <person name="Muthukrishnan S."/>
            <person name="Oakeshott J.G."/>
            <person name="Palmer W."/>
            <person name="Park Y."/>
            <person name="Passarelli A.L."/>
            <person name="Rozas J."/>
            <person name="Schwartz L.M."/>
            <person name="Smith W."/>
            <person name="Southgate A."/>
            <person name="Vilcinskas A."/>
            <person name="Vogt R."/>
            <person name="Wang P."/>
            <person name="Werren J."/>
            <person name="Yu X.Q."/>
            <person name="Zhou J.J."/>
            <person name="Brown S.J."/>
            <person name="Scherer S.E."/>
            <person name="Richards S."/>
            <person name="Blissard G.W."/>
        </authorList>
    </citation>
    <scope>NUCLEOTIDE SEQUENCE</scope>
</reference>
<dbReference type="PROSITE" id="PS50261">
    <property type="entry name" value="G_PROTEIN_RECEP_F2_4"/>
    <property type="match status" value="2"/>
</dbReference>
<proteinExistence type="predicted"/>
<organism evidence="8 9">
    <name type="scientific">Manduca sexta</name>
    <name type="common">Tobacco hawkmoth</name>
    <name type="synonym">Tobacco hornworm</name>
    <dbReference type="NCBI Taxonomy" id="7130"/>
    <lineage>
        <taxon>Eukaryota</taxon>
        <taxon>Metazoa</taxon>
        <taxon>Ecdysozoa</taxon>
        <taxon>Arthropoda</taxon>
        <taxon>Hexapoda</taxon>
        <taxon>Insecta</taxon>
        <taxon>Pterygota</taxon>
        <taxon>Neoptera</taxon>
        <taxon>Endopterygota</taxon>
        <taxon>Lepidoptera</taxon>
        <taxon>Glossata</taxon>
        <taxon>Ditrysia</taxon>
        <taxon>Bombycoidea</taxon>
        <taxon>Sphingidae</taxon>
        <taxon>Sphinginae</taxon>
        <taxon>Sphingini</taxon>
        <taxon>Manduca</taxon>
    </lineage>
</organism>
<feature type="signal peptide" evidence="6">
    <location>
        <begin position="1"/>
        <end position="22"/>
    </location>
</feature>
<evidence type="ECO:0000256" key="2">
    <source>
        <dbReference type="ARBA" id="ARBA00022692"/>
    </source>
</evidence>
<comment type="caution">
    <text evidence="8">The sequence shown here is derived from an EMBL/GenBank/DDBJ whole genome shotgun (WGS) entry which is preliminary data.</text>
</comment>
<feature type="transmembrane region" description="Helical" evidence="5">
    <location>
        <begin position="664"/>
        <end position="686"/>
    </location>
</feature>
<keyword evidence="3 5" id="KW-1133">Transmembrane helix</keyword>
<evidence type="ECO:0000256" key="6">
    <source>
        <dbReference type="SAM" id="SignalP"/>
    </source>
</evidence>
<feature type="domain" description="G-protein coupled receptors family 2 profile 2" evidence="7">
    <location>
        <begin position="661"/>
        <end position="924"/>
    </location>
</feature>
<dbReference type="GO" id="GO:0007166">
    <property type="term" value="P:cell surface receptor signaling pathway"/>
    <property type="evidence" value="ECO:0007669"/>
    <property type="project" value="InterPro"/>
</dbReference>
<feature type="transmembrane region" description="Helical" evidence="5">
    <location>
        <begin position="728"/>
        <end position="752"/>
    </location>
</feature>
<reference evidence="8" key="2">
    <citation type="submission" date="2020-12" db="EMBL/GenBank/DDBJ databases">
        <authorList>
            <person name="Kanost M."/>
        </authorList>
    </citation>
    <scope>NUCLEOTIDE SEQUENCE</scope>
</reference>
<dbReference type="CDD" id="cd15039">
    <property type="entry name" value="7tmB3_Methuselah-like"/>
    <property type="match status" value="2"/>
</dbReference>
<evidence type="ECO:0000256" key="1">
    <source>
        <dbReference type="ARBA" id="ARBA00004141"/>
    </source>
</evidence>
<feature type="transmembrane region" description="Helical" evidence="5">
    <location>
        <begin position="334"/>
        <end position="353"/>
    </location>
</feature>
<gene>
    <name evidence="8" type="ORF">O3G_MSEX003413</name>
</gene>
<dbReference type="AlphaFoldDB" id="A0A921YSV7"/>
<dbReference type="PANTHER" id="PTHR47154:SF2">
    <property type="entry name" value="G-PROTEIN COUPLED RECEPTOR MTH-RELATED"/>
    <property type="match status" value="1"/>
</dbReference>
<feature type="transmembrane region" description="Helical" evidence="5">
    <location>
        <begin position="621"/>
        <end position="636"/>
    </location>
</feature>
<feature type="transmembrane region" description="Helical" evidence="5">
    <location>
        <begin position="823"/>
        <end position="846"/>
    </location>
</feature>
<feature type="transmembrane region" description="Helical" evidence="5">
    <location>
        <begin position="205"/>
        <end position="228"/>
    </location>
</feature>
<feature type="transmembrane region" description="Helical" evidence="5">
    <location>
        <begin position="388"/>
        <end position="408"/>
    </location>
</feature>
<feature type="transmembrane region" description="Helical" evidence="5">
    <location>
        <begin position="900"/>
        <end position="922"/>
    </location>
</feature>
<keyword evidence="9" id="KW-1185">Reference proteome</keyword>
<keyword evidence="6" id="KW-0732">Signal</keyword>
<keyword evidence="2 5" id="KW-0812">Transmembrane</keyword>
<sequence>MAPLPFYTLLLLIYTNLHYGSALNNYEDQFHICKEKLCVPKCCPHGQYVHKTKSCKKYTYDNYTLDFSDMPVYNEDRTRIVSNVNRSMILIPAKFDNSTFKEIAADVARIPIFNLFLTEKGIYYIETPNAYVRWQIFDRRFFCVDYQLRVKKMYLRPLPRVWVYAVEEDTAKANTYLTSAILVSCFFLVLVMIVYALLPDLRNLCGLILMAYVFSLFWAFLLLAVIQIKKHETEICLGLTFSIYYFFLATFCWMSVMSYDIWWTFRGYAKARPIHRRGENFKFLMYCLYAFGVPLAMTIGLYVMNYVDLTHMPWIVTPLLTRHGCFIEGGEKLLYLYMPMMILILSNWIFYLMTAFNVWRLSRGTAVLDSAAAGNPAAHRTHWNRFMVYLKLSVVMGLNWVFEVLSFLKPEFRVWYITDAYNILIGFAIFLIFVCKKKILRKLKKRFGLTSRKLNKWDPSNRSTSSTSSECASQETSVPVICVNPKGPEYQEKFEENNNCVQNLNGEKYIVNSCVAKCCPRNKYVVKHRKFESKFRYDCEDYNGPNVNLDFNDAQVYNEDRTEMTSTVNKTFHIVPDKFKNESFKMNAMDYTYFAKLAKENFYLTVGGNVYREKPNFYDRWHVWDATVFCIDYFMTNPDQKPSFHIWVDENEIPNNVNRSVKFYQIYADLLTSFFLLLVFVVYLLLPNLRRNLGGKIVMAYVFCLFGAYVALYVNQNHQVKYCNVLAMATYFFFMSSFCWMNVMSIDIWWTFRSYAKSRSIGRREDRKRFIKYCLYAYGLPLIMTIALGILNTLELRQYPWFVLPKIGATGCFLDGGSKFLYLYIPMTIMISMNWLFFLMTAFNVWRLSRGTKVLDLSNSSSTVGQRKQWARFMVYLKLSIVMGLSWVFEILSYKLPGYVIWEITDIYNVFIGLAIFMIFVVKKKIYRQLKSRFKTCGQNKNWNRSTQSTKNVTSNFIINDTSEPTVIINPKGPEY</sequence>
<evidence type="ECO:0000313" key="9">
    <source>
        <dbReference type="Proteomes" id="UP000791440"/>
    </source>
</evidence>
<dbReference type="InterPro" id="IPR017981">
    <property type="entry name" value="GPCR_2-like_7TM"/>
</dbReference>
<dbReference type="PANTHER" id="PTHR47154">
    <property type="entry name" value="G-PROTEIN COUPLED RECEPTOR MTH-RELATED"/>
    <property type="match status" value="1"/>
</dbReference>
<dbReference type="InterPro" id="IPR051384">
    <property type="entry name" value="Mth_GPCR"/>
</dbReference>
<comment type="subcellular location">
    <subcellularLocation>
        <location evidence="1">Membrane</location>
        <topology evidence="1">Multi-pass membrane protein</topology>
    </subcellularLocation>
</comment>
<feature type="transmembrane region" description="Helical" evidence="5">
    <location>
        <begin position="698"/>
        <end position="716"/>
    </location>
</feature>
<evidence type="ECO:0000259" key="7">
    <source>
        <dbReference type="PROSITE" id="PS50261"/>
    </source>
</evidence>
<feature type="transmembrane region" description="Helical" evidence="5">
    <location>
        <begin position="875"/>
        <end position="894"/>
    </location>
</feature>